<keyword evidence="1" id="KW-0732">Signal</keyword>
<gene>
    <name evidence="2" type="ORF">NS258_08160</name>
</gene>
<organism evidence="2 3">
    <name type="scientific">Sphingomonas sanguinis</name>
    <dbReference type="NCBI Taxonomy" id="33051"/>
    <lineage>
        <taxon>Bacteria</taxon>
        <taxon>Pseudomonadati</taxon>
        <taxon>Pseudomonadota</taxon>
        <taxon>Alphaproteobacteria</taxon>
        <taxon>Sphingomonadales</taxon>
        <taxon>Sphingomonadaceae</taxon>
        <taxon>Sphingomonas</taxon>
    </lineage>
</organism>
<comment type="caution">
    <text evidence="2">The sequence shown here is derived from an EMBL/GenBank/DDBJ whole genome shotgun (WGS) entry which is preliminary data.</text>
</comment>
<proteinExistence type="predicted"/>
<sequence length="425" mass="45247">MRRMLPTLLSCAMLNACGGGSATTGGPSSVTVVSAPAEVVPTPTPTATPTPTPATADTTTFAQTEAISAIPVGDALRWAPPTLTKEKVVDLRFVAHLEASYKFPYDQDLRILLPTNRAVEEPLQIIGGRNIVLMGGEIHVPAVKPYAASTSFATGDMVVLPTGSFAMYQAVTGGKTGASSTPSGTGSSIADGTVTWRYVGLHPRAALKFSGQPSGSTTFIEGVKIDLAQSYGYDAIEIGGWDQATPGPDYTIQNVRLLGAMSTTSGLHADLVQFYGSCRNLRIDKLTGTSQYQGLFLSPQHLLGSVELHRVDLRYIDPTAQSGYLLWLFDDQNQKRQPVLLDQVYVGTSSWSYKAGMVQEQVVWPASNKIPWNKLGGAVLKGNVLTWPTIPEISGSALVGQPLVGQFVREGAVGLNYRSPGYRGL</sequence>
<evidence type="ECO:0000313" key="3">
    <source>
        <dbReference type="Proteomes" id="UP000074410"/>
    </source>
</evidence>
<evidence type="ECO:0008006" key="4">
    <source>
        <dbReference type="Google" id="ProtNLM"/>
    </source>
</evidence>
<dbReference type="AlphaFoldDB" id="A0A147J906"/>
<name>A0A147J906_9SPHN</name>
<reference evidence="2 3" key="1">
    <citation type="journal article" date="2016" name="Front. Microbiol.">
        <title>Genomic Resource of Rice Seed Associated Bacteria.</title>
        <authorList>
            <person name="Midha S."/>
            <person name="Bansal K."/>
            <person name="Sharma S."/>
            <person name="Kumar N."/>
            <person name="Patil P.P."/>
            <person name="Chaudhry V."/>
            <person name="Patil P.B."/>
        </authorList>
    </citation>
    <scope>NUCLEOTIDE SEQUENCE [LARGE SCALE GENOMIC DNA]</scope>
    <source>
        <strain evidence="2 3">NS258</strain>
    </source>
</reference>
<evidence type="ECO:0000256" key="1">
    <source>
        <dbReference type="SAM" id="SignalP"/>
    </source>
</evidence>
<evidence type="ECO:0000313" key="2">
    <source>
        <dbReference type="EMBL" id="KTW13750.1"/>
    </source>
</evidence>
<protein>
    <recommendedName>
        <fullName evidence="4">Lipoprotein</fullName>
    </recommendedName>
</protein>
<dbReference type="EMBL" id="LDTC01000059">
    <property type="protein sequence ID" value="KTW13750.1"/>
    <property type="molecule type" value="Genomic_DNA"/>
</dbReference>
<feature type="chain" id="PRO_5007549473" description="Lipoprotein" evidence="1">
    <location>
        <begin position="23"/>
        <end position="425"/>
    </location>
</feature>
<accession>A0A147J906</accession>
<dbReference type="PATRIC" id="fig|33051.5.peg.2613"/>
<feature type="signal peptide" evidence="1">
    <location>
        <begin position="1"/>
        <end position="22"/>
    </location>
</feature>
<dbReference type="Proteomes" id="UP000074410">
    <property type="component" value="Unassembled WGS sequence"/>
</dbReference>